<gene>
    <name evidence="2" type="ORF">A2557_11785</name>
</gene>
<name>A0A1F6GUB2_9PROT</name>
<dbReference type="Proteomes" id="UP000177583">
    <property type="component" value="Unassembled WGS sequence"/>
</dbReference>
<evidence type="ECO:0000313" key="3">
    <source>
        <dbReference type="Proteomes" id="UP000177583"/>
    </source>
</evidence>
<comment type="caution">
    <text evidence="2">The sequence shown here is derived from an EMBL/GenBank/DDBJ whole genome shotgun (WGS) entry which is preliminary data.</text>
</comment>
<proteinExistence type="predicted"/>
<evidence type="ECO:0000313" key="2">
    <source>
        <dbReference type="EMBL" id="OGH01688.1"/>
    </source>
</evidence>
<dbReference type="EMBL" id="MFNF01000030">
    <property type="protein sequence ID" value="OGH01688.1"/>
    <property type="molecule type" value="Genomic_DNA"/>
</dbReference>
<keyword evidence="1" id="KW-0472">Membrane</keyword>
<organism evidence="2 3">
    <name type="scientific">Candidatus Lambdaproteobacteria bacterium RIFOXYD2_FULL_56_26</name>
    <dbReference type="NCBI Taxonomy" id="1817773"/>
    <lineage>
        <taxon>Bacteria</taxon>
        <taxon>Pseudomonadati</taxon>
        <taxon>Pseudomonadota</taxon>
        <taxon>Candidatus Lambdaproteobacteria</taxon>
    </lineage>
</organism>
<keyword evidence="1" id="KW-1133">Transmembrane helix</keyword>
<feature type="transmembrane region" description="Helical" evidence="1">
    <location>
        <begin position="56"/>
        <end position="75"/>
    </location>
</feature>
<keyword evidence="1" id="KW-0812">Transmembrane</keyword>
<sequence>MANGLFAAGSNPGVRAFGLFVLLVLVHNQAQAFATPAAGTAFYPIWDVLYNKLFKGAVGAGFALGGVTVGGLIMASGDIKKGAMTGIGLGTIAQADTIVTGLGICVGFGG</sequence>
<accession>A0A1F6GUB2</accession>
<evidence type="ECO:0000256" key="1">
    <source>
        <dbReference type="SAM" id="Phobius"/>
    </source>
</evidence>
<reference evidence="2 3" key="1">
    <citation type="journal article" date="2016" name="Nat. Commun.">
        <title>Thousands of microbial genomes shed light on interconnected biogeochemical processes in an aquifer system.</title>
        <authorList>
            <person name="Anantharaman K."/>
            <person name="Brown C.T."/>
            <person name="Hug L.A."/>
            <person name="Sharon I."/>
            <person name="Castelle C.J."/>
            <person name="Probst A.J."/>
            <person name="Thomas B.C."/>
            <person name="Singh A."/>
            <person name="Wilkins M.J."/>
            <person name="Karaoz U."/>
            <person name="Brodie E.L."/>
            <person name="Williams K.H."/>
            <person name="Hubbard S.S."/>
            <person name="Banfield J.F."/>
        </authorList>
    </citation>
    <scope>NUCLEOTIDE SEQUENCE [LARGE SCALE GENOMIC DNA]</scope>
</reference>
<dbReference type="AlphaFoldDB" id="A0A1F6GUB2"/>
<protein>
    <submittedName>
        <fullName evidence="2">Uncharacterized protein</fullName>
    </submittedName>
</protein>